<evidence type="ECO:0000256" key="7">
    <source>
        <dbReference type="ARBA" id="ARBA00022801"/>
    </source>
</evidence>
<keyword evidence="11 13" id="KW-0051">Antiviral defense</keyword>
<evidence type="ECO:0000259" key="14">
    <source>
        <dbReference type="Pfam" id="PF01930"/>
    </source>
</evidence>
<keyword evidence="12 13" id="KW-0464">Manganese</keyword>
<feature type="domain" description="DUF83" evidence="14">
    <location>
        <begin position="14"/>
        <end position="201"/>
    </location>
</feature>
<sequence>MKKFDEGIERLPLSSLKQYIYCKRRFALMYLECEWGNNYKIVEGDLLHQRADDPNFNEKRGAIYISRSVPIFSNKLNLYGVADIVEFIQNEKGIKIPRKKGLWEINPVEYKNGKPEKSNADNYQLCAQVMCLEEMFQTEIKSGDIFYGKIKRRVTVEITEELKEEVKVQVKNMNDLLLNQKVPNKSKDQICSLCSLINTCIPSVFNKQKKLKDRISILMKEN</sequence>
<keyword evidence="16" id="KW-1185">Reference proteome</keyword>
<accession>A0A923KSB4</accession>
<dbReference type="InterPro" id="IPR022765">
    <property type="entry name" value="Dna2/Cas4_DUF83"/>
</dbReference>
<reference evidence="15" key="2">
    <citation type="submission" date="2020-10" db="EMBL/GenBank/DDBJ databases">
        <title>Comparative genomics of the Acetobacterium genus.</title>
        <authorList>
            <person name="Marshall C."/>
            <person name="May H."/>
            <person name="Norman S."/>
        </authorList>
    </citation>
    <scope>NUCLEOTIDE SEQUENCE</scope>
    <source>
        <strain evidence="15">DER-2019</strain>
    </source>
</reference>
<comment type="similarity">
    <text evidence="2 13">Belongs to the CRISPR-associated exonuclease Cas4 family.</text>
</comment>
<dbReference type="InterPro" id="IPR013343">
    <property type="entry name" value="CRISPR-assoc_prot_Cas4"/>
</dbReference>
<keyword evidence="10 13" id="KW-0411">Iron-sulfur</keyword>
<evidence type="ECO:0000256" key="12">
    <source>
        <dbReference type="ARBA" id="ARBA00023211"/>
    </source>
</evidence>
<dbReference type="InterPro" id="IPR011604">
    <property type="entry name" value="PDDEXK-like_dom_sf"/>
</dbReference>
<keyword evidence="8 13" id="KW-0269">Exonuclease</keyword>
<evidence type="ECO:0000256" key="1">
    <source>
        <dbReference type="ARBA" id="ARBA00001966"/>
    </source>
</evidence>
<dbReference type="PANTHER" id="PTHR36531">
    <property type="entry name" value="CRISPR-ASSOCIATED EXONUCLEASE CAS4"/>
    <property type="match status" value="1"/>
</dbReference>
<comment type="cofactor">
    <cofactor evidence="13">
        <name>Mg(2+)</name>
        <dbReference type="ChEBI" id="CHEBI:18420"/>
    </cofactor>
    <cofactor evidence="13">
        <name>Mn(2+)</name>
        <dbReference type="ChEBI" id="CHEBI:29035"/>
    </cofactor>
    <text evidence="13">Mg(2+) or Mn(2+) required for ssDNA cleavage activity.</text>
</comment>
<dbReference type="InterPro" id="IPR051827">
    <property type="entry name" value="Cas4_exonuclease"/>
</dbReference>
<evidence type="ECO:0000256" key="8">
    <source>
        <dbReference type="ARBA" id="ARBA00022839"/>
    </source>
</evidence>
<dbReference type="RefSeq" id="WP_148567524.1">
    <property type="nucleotide sequence ID" value="NZ_RXYA01000010.1"/>
</dbReference>
<dbReference type="EMBL" id="WJBD01000007">
    <property type="protein sequence ID" value="MBC3888187.1"/>
    <property type="molecule type" value="Genomic_DNA"/>
</dbReference>
<evidence type="ECO:0000256" key="9">
    <source>
        <dbReference type="ARBA" id="ARBA00023004"/>
    </source>
</evidence>
<keyword evidence="9 13" id="KW-0408">Iron</keyword>
<dbReference type="GO" id="GO:0046872">
    <property type="term" value="F:metal ion binding"/>
    <property type="evidence" value="ECO:0007669"/>
    <property type="project" value="UniProtKB-KW"/>
</dbReference>
<name>A0A923KSB4_9FIRM</name>
<protein>
    <recommendedName>
        <fullName evidence="4 13">CRISPR-associated exonuclease Cas4</fullName>
        <ecNumber evidence="3 13">3.1.12.1</ecNumber>
    </recommendedName>
</protein>
<dbReference type="EC" id="3.1.12.1" evidence="3 13"/>
<dbReference type="GO" id="GO:0051536">
    <property type="term" value="F:iron-sulfur cluster binding"/>
    <property type="evidence" value="ECO:0007669"/>
    <property type="project" value="UniProtKB-KW"/>
</dbReference>
<evidence type="ECO:0000256" key="4">
    <source>
        <dbReference type="ARBA" id="ARBA00020049"/>
    </source>
</evidence>
<evidence type="ECO:0000256" key="5">
    <source>
        <dbReference type="ARBA" id="ARBA00022722"/>
    </source>
</evidence>
<dbReference type="OrthoDB" id="9781776at2"/>
<dbReference type="Proteomes" id="UP000616595">
    <property type="component" value="Unassembled WGS sequence"/>
</dbReference>
<evidence type="ECO:0000256" key="2">
    <source>
        <dbReference type="ARBA" id="ARBA00009189"/>
    </source>
</evidence>
<gene>
    <name evidence="15" type="primary">cas4</name>
    <name evidence="15" type="ORF">GH810_07685</name>
</gene>
<organism evidence="15 16">
    <name type="scientific">Acetobacterium paludosum</name>
    <dbReference type="NCBI Taxonomy" id="52693"/>
    <lineage>
        <taxon>Bacteria</taxon>
        <taxon>Bacillati</taxon>
        <taxon>Bacillota</taxon>
        <taxon>Clostridia</taxon>
        <taxon>Eubacteriales</taxon>
        <taxon>Eubacteriaceae</taxon>
        <taxon>Acetobacterium</taxon>
    </lineage>
</organism>
<keyword evidence="5 13" id="KW-0540">Nuclease</keyword>
<reference evidence="15" key="1">
    <citation type="submission" date="2019-10" db="EMBL/GenBank/DDBJ databases">
        <authorList>
            <person name="Ross D.E."/>
            <person name="Gulliver D."/>
        </authorList>
    </citation>
    <scope>NUCLEOTIDE SEQUENCE</scope>
    <source>
        <strain evidence="15">DER-2019</strain>
    </source>
</reference>
<comment type="function">
    <text evidence="13">CRISPR (clustered regularly interspaced short palindromic repeat) is an adaptive immune system that provides protection against mobile genetic elements (viruses, transposable elements and conjugative plasmids). CRISPR clusters contain sequences complementary to antecedent mobile elements and target invading nucleic acids. CRISPR clusters are transcribed and processed into CRISPR RNA (crRNA).</text>
</comment>
<dbReference type="GO" id="GO:0051607">
    <property type="term" value="P:defense response to virus"/>
    <property type="evidence" value="ECO:0007669"/>
    <property type="project" value="UniProtKB-KW"/>
</dbReference>
<evidence type="ECO:0000313" key="16">
    <source>
        <dbReference type="Proteomes" id="UP000616595"/>
    </source>
</evidence>
<keyword evidence="7 13" id="KW-0378">Hydrolase</keyword>
<dbReference type="GO" id="GO:0004527">
    <property type="term" value="F:exonuclease activity"/>
    <property type="evidence" value="ECO:0007669"/>
    <property type="project" value="UniProtKB-KW"/>
</dbReference>
<dbReference type="PANTHER" id="PTHR36531:SF6">
    <property type="entry name" value="DNA REPLICATION ATP-DEPENDENT HELICASE_NUCLEASE DNA2"/>
    <property type="match status" value="1"/>
</dbReference>
<evidence type="ECO:0000313" key="15">
    <source>
        <dbReference type="EMBL" id="MBC3888187.1"/>
    </source>
</evidence>
<dbReference type="Pfam" id="PF01930">
    <property type="entry name" value="Cas_Cas4"/>
    <property type="match status" value="1"/>
</dbReference>
<dbReference type="Gene3D" id="3.90.320.10">
    <property type="match status" value="1"/>
</dbReference>
<evidence type="ECO:0000256" key="11">
    <source>
        <dbReference type="ARBA" id="ARBA00023118"/>
    </source>
</evidence>
<dbReference type="NCBIfam" id="TIGR00372">
    <property type="entry name" value="cas4"/>
    <property type="match status" value="1"/>
</dbReference>
<comment type="cofactor">
    <cofactor evidence="13">
        <name>iron-sulfur cluster</name>
        <dbReference type="ChEBI" id="CHEBI:30408"/>
    </cofactor>
</comment>
<comment type="cofactor">
    <cofactor evidence="1">
        <name>[4Fe-4S] cluster</name>
        <dbReference type="ChEBI" id="CHEBI:49883"/>
    </cofactor>
</comment>
<keyword evidence="6 13" id="KW-0479">Metal-binding</keyword>
<evidence type="ECO:0000256" key="13">
    <source>
        <dbReference type="RuleBase" id="RU365022"/>
    </source>
</evidence>
<evidence type="ECO:0000256" key="10">
    <source>
        <dbReference type="ARBA" id="ARBA00023014"/>
    </source>
</evidence>
<evidence type="ECO:0000256" key="6">
    <source>
        <dbReference type="ARBA" id="ARBA00022723"/>
    </source>
</evidence>
<proteinExistence type="inferred from homology"/>
<dbReference type="AlphaFoldDB" id="A0A923KSB4"/>
<evidence type="ECO:0000256" key="3">
    <source>
        <dbReference type="ARBA" id="ARBA00012768"/>
    </source>
</evidence>
<comment type="caution">
    <text evidence="15">The sequence shown here is derived from an EMBL/GenBank/DDBJ whole genome shotgun (WGS) entry which is preliminary data.</text>
</comment>